<organism evidence="3 4">
    <name type="scientific">Prorocentrum cordatum</name>
    <dbReference type="NCBI Taxonomy" id="2364126"/>
    <lineage>
        <taxon>Eukaryota</taxon>
        <taxon>Sar</taxon>
        <taxon>Alveolata</taxon>
        <taxon>Dinophyceae</taxon>
        <taxon>Prorocentrales</taxon>
        <taxon>Prorocentraceae</taxon>
        <taxon>Prorocentrum</taxon>
    </lineage>
</organism>
<sequence>MATVVRGWVTAELAPLVRAAAAGAAEGGGSRHLVAAAVAAAIRTGGDVLDPQAADPEVAARERVARAHLVEKVTAGRAGEQPRHSGSSRAFRNWAMHKDFGQGVESVPSSAQEAKGRARGPRRKKRQDLDDDLQHQNQFVKEGDLKYLDLASTDTPSIADEQILGETKFEEKSSVRELLAEKILEVDALQRQYQQHIGQKESVISNLLAKIAELERTVQDIKQQAIGSKVPKNEPQAGPNAKESDAASAAKTRGQEEDVGVHPTGGMNAEGALRQSVNTSIVSTVTNTGLGKTIASEELDQATDVVKKLHGLSSVVHEGLSDTTSESKQTTAFEGAPCAAIPTGLQEDGGMYLTGGMNTEGALLPSVVTSSATTVISTGLGKTFASEEFVQATDVVKAPGDKDPEGDRQDNFEDLHVEAGTDGTSMEGVLSQSIATPTKAGLGNVKDPKHDGKLSSKAILNYDVKHENEKYHIGNFESSFVSLSDVAVDKDIPPWEREEPEDDLRTLESKRRFRERAQRERLSAR</sequence>
<protein>
    <submittedName>
        <fullName evidence="3">Uncharacterized protein</fullName>
    </submittedName>
</protein>
<dbReference type="EMBL" id="CAUYUJ010016418">
    <property type="protein sequence ID" value="CAK0865080.1"/>
    <property type="molecule type" value="Genomic_DNA"/>
</dbReference>
<evidence type="ECO:0000256" key="1">
    <source>
        <dbReference type="SAM" id="Coils"/>
    </source>
</evidence>
<feature type="region of interest" description="Disordered" evidence="2">
    <location>
        <begin position="102"/>
        <end position="133"/>
    </location>
</feature>
<reference evidence="3" key="1">
    <citation type="submission" date="2023-10" db="EMBL/GenBank/DDBJ databases">
        <authorList>
            <person name="Chen Y."/>
            <person name="Shah S."/>
            <person name="Dougan E. K."/>
            <person name="Thang M."/>
            <person name="Chan C."/>
        </authorList>
    </citation>
    <scope>NUCLEOTIDE SEQUENCE [LARGE SCALE GENOMIC DNA]</scope>
</reference>
<keyword evidence="4" id="KW-1185">Reference proteome</keyword>
<proteinExistence type="predicted"/>
<feature type="region of interest" description="Disordered" evidence="2">
    <location>
        <begin position="225"/>
        <end position="273"/>
    </location>
</feature>
<feature type="coiled-coil region" evidence="1">
    <location>
        <begin position="197"/>
        <end position="224"/>
    </location>
</feature>
<comment type="caution">
    <text evidence="3">The sequence shown here is derived from an EMBL/GenBank/DDBJ whole genome shotgun (WGS) entry which is preliminary data.</text>
</comment>
<evidence type="ECO:0000313" key="4">
    <source>
        <dbReference type="Proteomes" id="UP001189429"/>
    </source>
</evidence>
<dbReference type="Proteomes" id="UP001189429">
    <property type="component" value="Unassembled WGS sequence"/>
</dbReference>
<feature type="region of interest" description="Disordered" evidence="2">
    <location>
        <begin position="494"/>
        <end position="525"/>
    </location>
</feature>
<keyword evidence="1" id="KW-0175">Coiled coil</keyword>
<evidence type="ECO:0000313" key="3">
    <source>
        <dbReference type="EMBL" id="CAK0865080.1"/>
    </source>
</evidence>
<feature type="compositionally biased region" description="Basic residues" evidence="2">
    <location>
        <begin position="117"/>
        <end position="126"/>
    </location>
</feature>
<name>A0ABN9V0K8_9DINO</name>
<evidence type="ECO:0000256" key="2">
    <source>
        <dbReference type="SAM" id="MobiDB-lite"/>
    </source>
</evidence>
<gene>
    <name evidence="3" type="ORF">PCOR1329_LOCUS52723</name>
</gene>
<accession>A0ABN9V0K8</accession>